<feature type="non-terminal residue" evidence="1">
    <location>
        <position position="53"/>
    </location>
</feature>
<dbReference type="Proteomes" id="UP000265520">
    <property type="component" value="Unassembled WGS sequence"/>
</dbReference>
<dbReference type="AlphaFoldDB" id="A0A392T579"/>
<comment type="caution">
    <text evidence="1">The sequence shown here is derived from an EMBL/GenBank/DDBJ whole genome shotgun (WGS) entry which is preliminary data.</text>
</comment>
<accession>A0A392T579</accession>
<reference evidence="1 2" key="1">
    <citation type="journal article" date="2018" name="Front. Plant Sci.">
        <title>Red Clover (Trifolium pratense) and Zigzag Clover (T. medium) - A Picture of Genomic Similarities and Differences.</title>
        <authorList>
            <person name="Dluhosova J."/>
            <person name="Istvanek J."/>
            <person name="Nedelnik J."/>
            <person name="Repkova J."/>
        </authorList>
    </citation>
    <scope>NUCLEOTIDE SEQUENCE [LARGE SCALE GENOMIC DNA]</scope>
    <source>
        <strain evidence="2">cv. 10/8</strain>
        <tissue evidence="1">Leaf</tissue>
    </source>
</reference>
<name>A0A392T579_9FABA</name>
<protein>
    <submittedName>
        <fullName evidence="1">Uncharacterized protein</fullName>
    </submittedName>
</protein>
<sequence>MSGSDSIDSGADTGGVRFGFNYNASTSTSTSTSISSSLLQWRFYSVFLPENKH</sequence>
<keyword evidence="2" id="KW-1185">Reference proteome</keyword>
<organism evidence="1 2">
    <name type="scientific">Trifolium medium</name>
    <dbReference type="NCBI Taxonomy" id="97028"/>
    <lineage>
        <taxon>Eukaryota</taxon>
        <taxon>Viridiplantae</taxon>
        <taxon>Streptophyta</taxon>
        <taxon>Embryophyta</taxon>
        <taxon>Tracheophyta</taxon>
        <taxon>Spermatophyta</taxon>
        <taxon>Magnoliopsida</taxon>
        <taxon>eudicotyledons</taxon>
        <taxon>Gunneridae</taxon>
        <taxon>Pentapetalae</taxon>
        <taxon>rosids</taxon>
        <taxon>fabids</taxon>
        <taxon>Fabales</taxon>
        <taxon>Fabaceae</taxon>
        <taxon>Papilionoideae</taxon>
        <taxon>50 kb inversion clade</taxon>
        <taxon>NPAAA clade</taxon>
        <taxon>Hologalegina</taxon>
        <taxon>IRL clade</taxon>
        <taxon>Trifolieae</taxon>
        <taxon>Trifolium</taxon>
    </lineage>
</organism>
<evidence type="ECO:0000313" key="2">
    <source>
        <dbReference type="Proteomes" id="UP000265520"/>
    </source>
</evidence>
<proteinExistence type="predicted"/>
<dbReference type="EMBL" id="LXQA010496487">
    <property type="protein sequence ID" value="MCI55445.1"/>
    <property type="molecule type" value="Genomic_DNA"/>
</dbReference>
<evidence type="ECO:0000313" key="1">
    <source>
        <dbReference type="EMBL" id="MCI55445.1"/>
    </source>
</evidence>